<keyword evidence="2" id="KW-0472">Membrane</keyword>
<dbReference type="EMBL" id="JACHJW010000001">
    <property type="protein sequence ID" value="MBB4957656.1"/>
    <property type="molecule type" value="Genomic_DNA"/>
</dbReference>
<feature type="compositionally biased region" description="Low complexity" evidence="1">
    <location>
        <begin position="508"/>
        <end position="523"/>
    </location>
</feature>
<evidence type="ECO:0000256" key="2">
    <source>
        <dbReference type="SAM" id="Phobius"/>
    </source>
</evidence>
<feature type="transmembrane region" description="Helical" evidence="2">
    <location>
        <begin position="429"/>
        <end position="449"/>
    </location>
</feature>
<dbReference type="AlphaFoldDB" id="A0A7W7SNF8"/>
<organism evidence="3 4">
    <name type="scientific">Micromonospora polyrhachis</name>
    <dbReference type="NCBI Taxonomy" id="1282883"/>
    <lineage>
        <taxon>Bacteria</taxon>
        <taxon>Bacillati</taxon>
        <taxon>Actinomycetota</taxon>
        <taxon>Actinomycetes</taxon>
        <taxon>Micromonosporales</taxon>
        <taxon>Micromonosporaceae</taxon>
        <taxon>Micromonospora</taxon>
    </lineage>
</organism>
<keyword evidence="2" id="KW-0812">Transmembrane</keyword>
<feature type="transmembrane region" description="Helical" evidence="2">
    <location>
        <begin position="142"/>
        <end position="162"/>
    </location>
</feature>
<feature type="transmembrane region" description="Helical" evidence="2">
    <location>
        <begin position="241"/>
        <end position="260"/>
    </location>
</feature>
<feature type="region of interest" description="Disordered" evidence="1">
    <location>
        <begin position="1"/>
        <end position="39"/>
    </location>
</feature>
<dbReference type="Proteomes" id="UP000578819">
    <property type="component" value="Unassembled WGS sequence"/>
</dbReference>
<proteinExistence type="predicted"/>
<name>A0A7W7SNF8_9ACTN</name>
<feature type="transmembrane region" description="Helical" evidence="2">
    <location>
        <begin position="168"/>
        <end position="184"/>
    </location>
</feature>
<keyword evidence="2" id="KW-1133">Transmembrane helix</keyword>
<accession>A0A7W7SNF8</accession>
<evidence type="ECO:0008006" key="5">
    <source>
        <dbReference type="Google" id="ProtNLM"/>
    </source>
</evidence>
<reference evidence="3 4" key="1">
    <citation type="submission" date="2020-08" db="EMBL/GenBank/DDBJ databases">
        <title>Sequencing the genomes of 1000 actinobacteria strains.</title>
        <authorList>
            <person name="Klenk H.-P."/>
        </authorList>
    </citation>
    <scope>NUCLEOTIDE SEQUENCE [LARGE SCALE GENOMIC DNA]</scope>
    <source>
        <strain evidence="3 4">DSM 45886</strain>
    </source>
</reference>
<feature type="transmembrane region" description="Helical" evidence="2">
    <location>
        <begin position="481"/>
        <end position="498"/>
    </location>
</feature>
<feature type="compositionally biased region" description="Basic and acidic residues" evidence="1">
    <location>
        <begin position="9"/>
        <end position="21"/>
    </location>
</feature>
<gene>
    <name evidence="3" type="ORF">FHR38_001389</name>
</gene>
<sequence length="539" mass="58512">MPSGTDSIPPHHVETTTDVRPDGPATAKPRPIGNRSPRQITYRLPRPSRLGLVTFGLSQAVLLFWWLAYHPALFTPDSINYIAQSTTGNWNTHHPIAYTALVWLSLQLTGGVAALTLAHTIALAAGLAYAVTGLRRLGGPGWLWPPVAVAIVALPPVGSFVMCLWKDVPFVICHVFLVGTLARLVAHRRRGADGPAFPRVLLVAVFAELALICLFRQNGFIVAAITVVLCVLLLRGTTLRMIAVGGSAIAVALLTNWMLLPALGVSKSESIVAYEAFFSDIAVAYGTDPAAFPAADTAVMAKVAPLTHWRESGDCLVVDSTVYHPDFDRLAANEHKSELLTVWWDLTRRSPGTVVDARICRGAIAWRPDSTGWVVHNPISGWGIQSYLDRDPLIQQSPFRDAVVSRPVSHRAYNLAVALNRRTTEPEWLFWRGATWSYLAYAAVGLAAWRRRDRRLLALASVIVGNQISVLIVNGTQASRYMAAPFVVGILLAPLLVARPGTEPAARTGGQPDQTGTGDQPDQARASIEQDQARLDERG</sequence>
<evidence type="ECO:0000256" key="1">
    <source>
        <dbReference type="SAM" id="MobiDB-lite"/>
    </source>
</evidence>
<feature type="transmembrane region" description="Helical" evidence="2">
    <location>
        <begin position="196"/>
        <end position="212"/>
    </location>
</feature>
<feature type="region of interest" description="Disordered" evidence="1">
    <location>
        <begin position="502"/>
        <end position="539"/>
    </location>
</feature>
<feature type="transmembrane region" description="Helical" evidence="2">
    <location>
        <begin position="50"/>
        <end position="68"/>
    </location>
</feature>
<protein>
    <recommendedName>
        <fullName evidence="5">Dolichyl-phosphate-mannose-protein mannosyltransferase</fullName>
    </recommendedName>
</protein>
<comment type="caution">
    <text evidence="3">The sequence shown here is derived from an EMBL/GenBank/DDBJ whole genome shotgun (WGS) entry which is preliminary data.</text>
</comment>
<evidence type="ECO:0000313" key="3">
    <source>
        <dbReference type="EMBL" id="MBB4957656.1"/>
    </source>
</evidence>
<keyword evidence="4" id="KW-1185">Reference proteome</keyword>
<feature type="transmembrane region" description="Helical" evidence="2">
    <location>
        <begin position="456"/>
        <end position="475"/>
    </location>
</feature>
<feature type="transmembrane region" description="Helical" evidence="2">
    <location>
        <begin position="218"/>
        <end position="234"/>
    </location>
</feature>
<dbReference type="RefSeq" id="WP_184533809.1">
    <property type="nucleotide sequence ID" value="NZ_JACHJW010000001.1"/>
</dbReference>
<evidence type="ECO:0000313" key="4">
    <source>
        <dbReference type="Proteomes" id="UP000578819"/>
    </source>
</evidence>
<feature type="transmembrane region" description="Helical" evidence="2">
    <location>
        <begin position="108"/>
        <end position="130"/>
    </location>
</feature>